<dbReference type="Proteomes" id="UP001732700">
    <property type="component" value="Chromosome 2A"/>
</dbReference>
<keyword evidence="2" id="KW-1185">Reference proteome</keyword>
<proteinExistence type="predicted"/>
<evidence type="ECO:0000313" key="1">
    <source>
        <dbReference type="EnsemblPlants" id="AVESA.00010b.r2.2AG0197580.1.CDS.1"/>
    </source>
</evidence>
<protein>
    <submittedName>
        <fullName evidence="1">Uncharacterized protein</fullName>
    </submittedName>
</protein>
<reference evidence="1" key="1">
    <citation type="submission" date="2021-05" db="EMBL/GenBank/DDBJ databases">
        <authorList>
            <person name="Scholz U."/>
            <person name="Mascher M."/>
            <person name="Fiebig A."/>
        </authorList>
    </citation>
    <scope>NUCLEOTIDE SEQUENCE [LARGE SCALE GENOMIC DNA]</scope>
</reference>
<accession>A0ACD5U856</accession>
<dbReference type="EnsemblPlants" id="AVESA.00010b.r2.2AG0197580.1">
    <property type="protein sequence ID" value="AVESA.00010b.r2.2AG0197580.1.CDS.1"/>
    <property type="gene ID" value="AVESA.00010b.r2.2AG0197580"/>
</dbReference>
<organism evidence="1 2">
    <name type="scientific">Avena sativa</name>
    <name type="common">Oat</name>
    <dbReference type="NCBI Taxonomy" id="4498"/>
    <lineage>
        <taxon>Eukaryota</taxon>
        <taxon>Viridiplantae</taxon>
        <taxon>Streptophyta</taxon>
        <taxon>Embryophyta</taxon>
        <taxon>Tracheophyta</taxon>
        <taxon>Spermatophyta</taxon>
        <taxon>Magnoliopsida</taxon>
        <taxon>Liliopsida</taxon>
        <taxon>Poales</taxon>
        <taxon>Poaceae</taxon>
        <taxon>BOP clade</taxon>
        <taxon>Pooideae</taxon>
        <taxon>Poodae</taxon>
        <taxon>Poeae</taxon>
        <taxon>Poeae Chloroplast Group 1 (Aveneae type)</taxon>
        <taxon>Aveninae</taxon>
        <taxon>Avena</taxon>
    </lineage>
</organism>
<reference evidence="1" key="2">
    <citation type="submission" date="2025-09" db="UniProtKB">
        <authorList>
            <consortium name="EnsemblPlants"/>
        </authorList>
    </citation>
    <scope>IDENTIFICATION</scope>
</reference>
<name>A0ACD5U856_AVESA</name>
<sequence>MASTALAVLTFAVLIVTFPPITSSVDNHGFRGSLTRMHRHSSNYSAAVHRDARRLTFLAPAPTTSPKVAVQTLAENGAGAAYHVSLSIGTPPLTFRRSSTPAATWSGRSARLAPSASRSPRRCTTHRASSSTFSTLPCTSPLCRSLPGPFRACNATGCVYDYRYVVGFTAGHLATETLAIGGASFRDVAFGCSTANGGHMDNASGIMGLGRGPLSLVSQLGIGRFSYCLRSDSDAGASPILFGSLANVTGDSVQSTPLVQNPTVPVPRAPYYYVNLTGVRVGAADLPFTFGFTSTGAGGAIVDSGTTFTYLAGAGYDMLEREFLSQTAGLLTRVSGARFDFDLCFEAAGDTDVDAVLVPGLVLSFAGGAEYAVPRRSYTSTSWTRKAAWRACW</sequence>
<evidence type="ECO:0000313" key="2">
    <source>
        <dbReference type="Proteomes" id="UP001732700"/>
    </source>
</evidence>